<protein>
    <recommendedName>
        <fullName evidence="3">F-box domain-containing protein</fullName>
    </recommendedName>
</protein>
<accession>A0AA39GFN7</accession>
<dbReference type="InterPro" id="IPR036047">
    <property type="entry name" value="F-box-like_dom_sf"/>
</dbReference>
<reference evidence="1" key="1">
    <citation type="submission" date="2022-10" db="EMBL/GenBank/DDBJ databases">
        <title>Determination and structural analysis of whole genome sequence of Sarocladium strictum F4-1.</title>
        <authorList>
            <person name="Hu L."/>
            <person name="Jiang Y."/>
        </authorList>
    </citation>
    <scope>NUCLEOTIDE SEQUENCE</scope>
    <source>
        <strain evidence="1">F4-1</strain>
    </source>
</reference>
<gene>
    <name evidence="1" type="ORF">NLU13_7704</name>
</gene>
<sequence>MANAPNNLPIARLSVEIYAQIFDFADSPKDMVNLACTCKHIAHLVHGAVARHRTAYRTYRYTSDRDPATLVKLVRRLVLNFDPLVSHYFRSFDVWGARLSWADWRHFDVDKQGVKLSSDVVSFDPFTPREMSQLRLIARRLIDESDLVAAYEELHNGGDGLLKVLIIASAPRIESLKFIRRNDLAHKSCQEWLFKSICHRLSLGPSWLPGSDWPIGMRSLRDVAVGVDAGILDESIEFVHEDLLPAWEGPAEVSALMRLPALRSLYYHTAAIPLGYDCDEDPGSEDGSVFRAIMEPETPRDSSHLAQIYLDGVRGGRHDNNVSEFYVKLLGMPHDLRSCAVRIADGEWDVSSILFALADYQEHCLQKMMFYNPASLVGYRCWAYRPEDMPRAPLTMWWQCTKDVGLQALSEDEREATREDVVMAFLQYMHRQTAEVIILDGPLAPALLDEPSQAKNYYEHAILELLRSAGKQNLKALFIDFPHEADADGDLESPDGFAKVIRLAEELDVDLYGSKHLKTRKRHTLEFPMAPTRWDIATGPDFGKRIEQGFTAYDCVNDRWTTPDDDEHGWNYSPLDIGA</sequence>
<proteinExistence type="predicted"/>
<comment type="caution">
    <text evidence="1">The sequence shown here is derived from an EMBL/GenBank/DDBJ whole genome shotgun (WGS) entry which is preliminary data.</text>
</comment>
<evidence type="ECO:0000313" key="1">
    <source>
        <dbReference type="EMBL" id="KAK0385227.1"/>
    </source>
</evidence>
<name>A0AA39GFN7_SARSR</name>
<dbReference type="SUPFAM" id="SSF81383">
    <property type="entry name" value="F-box domain"/>
    <property type="match status" value="1"/>
</dbReference>
<keyword evidence="2" id="KW-1185">Reference proteome</keyword>
<dbReference type="EMBL" id="JAPDFR010000007">
    <property type="protein sequence ID" value="KAK0385227.1"/>
    <property type="molecule type" value="Genomic_DNA"/>
</dbReference>
<dbReference type="Proteomes" id="UP001175261">
    <property type="component" value="Unassembled WGS sequence"/>
</dbReference>
<evidence type="ECO:0000313" key="2">
    <source>
        <dbReference type="Proteomes" id="UP001175261"/>
    </source>
</evidence>
<evidence type="ECO:0008006" key="3">
    <source>
        <dbReference type="Google" id="ProtNLM"/>
    </source>
</evidence>
<organism evidence="1 2">
    <name type="scientific">Sarocladium strictum</name>
    <name type="common">Black bundle disease fungus</name>
    <name type="synonym">Acremonium strictum</name>
    <dbReference type="NCBI Taxonomy" id="5046"/>
    <lineage>
        <taxon>Eukaryota</taxon>
        <taxon>Fungi</taxon>
        <taxon>Dikarya</taxon>
        <taxon>Ascomycota</taxon>
        <taxon>Pezizomycotina</taxon>
        <taxon>Sordariomycetes</taxon>
        <taxon>Hypocreomycetidae</taxon>
        <taxon>Hypocreales</taxon>
        <taxon>Sarocladiaceae</taxon>
        <taxon>Sarocladium</taxon>
    </lineage>
</organism>
<dbReference type="AlphaFoldDB" id="A0AA39GFN7"/>